<evidence type="ECO:0000259" key="2">
    <source>
        <dbReference type="Pfam" id="PF13660"/>
    </source>
</evidence>
<sequence>MIIKNIDELGTSKLKRDALEILETGYEAIMVERLFKSKIEVRDGHICFADQKICLNDYERIFVIAIGKCAVSSAKALEDILGDKITSGIVLDVKKDEFKNLLSEEGTHPFPSAKNVFVTEQIIEMLKQATKKDLVLTVISGGGSALLCLPYKTDFQNQKEFIEELMKKGANITEINTVRKHTSSIKGGQFAEFAYPAKLVSFILSDVPGDDLSVIASGPTVMDKTTIKDAEDVLKKYDMQNSMRHLNISLTETPKKEKFFENVTNILLGSNMVGLEAMKRKAEDLGYDAYIEDNKLEGEVVSVSEKIVTKNYLPKSCHIWGGETTVKVKGNGIGGRNQEFVLASLPYIVPNMVVVASASDGWDNSDTAGAIGDKDLFKRASDEGLETEDFLKENNSYEFFKKVGGHINTGRTGANVADWYFVLTGEDSE</sequence>
<dbReference type="InterPro" id="IPR037035">
    <property type="entry name" value="GK-like_C_sf"/>
</dbReference>
<accession>A0A1F5EM71</accession>
<gene>
    <name evidence="3" type="ORF">A2996_02070</name>
</gene>
<dbReference type="Pfam" id="PF13660">
    <property type="entry name" value="DUF4147"/>
    <property type="match status" value="1"/>
</dbReference>
<dbReference type="Proteomes" id="UP000176865">
    <property type="component" value="Unassembled WGS sequence"/>
</dbReference>
<dbReference type="GO" id="GO:0008887">
    <property type="term" value="F:glycerate kinase activity"/>
    <property type="evidence" value="ECO:0007669"/>
    <property type="project" value="InterPro"/>
</dbReference>
<dbReference type="InterPro" id="IPR038614">
    <property type="entry name" value="GK_N_sf"/>
</dbReference>
<evidence type="ECO:0008006" key="5">
    <source>
        <dbReference type="Google" id="ProtNLM"/>
    </source>
</evidence>
<dbReference type="PANTHER" id="PTHR12227:SF0">
    <property type="entry name" value="GLYCERATE KINASE"/>
    <property type="match status" value="1"/>
</dbReference>
<feature type="domain" description="MOFRL-associated" evidence="2">
    <location>
        <begin position="18"/>
        <end position="243"/>
    </location>
</feature>
<comment type="caution">
    <text evidence="3">The sequence shown here is derived from an EMBL/GenBank/DDBJ whole genome shotgun (WGS) entry which is preliminary data.</text>
</comment>
<dbReference type="GO" id="GO:0005737">
    <property type="term" value="C:cytoplasm"/>
    <property type="evidence" value="ECO:0007669"/>
    <property type="project" value="TreeGrafter"/>
</dbReference>
<evidence type="ECO:0000259" key="1">
    <source>
        <dbReference type="Pfam" id="PF05161"/>
    </source>
</evidence>
<evidence type="ECO:0000313" key="4">
    <source>
        <dbReference type="Proteomes" id="UP000176865"/>
    </source>
</evidence>
<dbReference type="AlphaFoldDB" id="A0A1F5EM71"/>
<dbReference type="InterPro" id="IPR007835">
    <property type="entry name" value="MOFRL"/>
</dbReference>
<dbReference type="EMBL" id="MFAB01000025">
    <property type="protein sequence ID" value="OGD68495.1"/>
    <property type="molecule type" value="Genomic_DNA"/>
</dbReference>
<protein>
    <recommendedName>
        <fullName evidence="5">Glycerate kinase</fullName>
    </recommendedName>
</protein>
<name>A0A1F5EM71_9BACT</name>
<dbReference type="Gene3D" id="3.40.50.10180">
    <property type="entry name" value="Glycerate kinase, MOFRL-like N-terminal domain"/>
    <property type="match status" value="1"/>
</dbReference>
<dbReference type="Gene3D" id="3.40.1480.10">
    <property type="entry name" value="MOFRL domain"/>
    <property type="match status" value="1"/>
</dbReference>
<dbReference type="SUPFAM" id="SSF82544">
    <property type="entry name" value="GckA/TtuD-like"/>
    <property type="match status" value="1"/>
</dbReference>
<evidence type="ECO:0000313" key="3">
    <source>
        <dbReference type="EMBL" id="OGD68495.1"/>
    </source>
</evidence>
<reference evidence="3 4" key="1">
    <citation type="journal article" date="2016" name="Nat. Commun.">
        <title>Thousands of microbial genomes shed light on interconnected biogeochemical processes in an aquifer system.</title>
        <authorList>
            <person name="Anantharaman K."/>
            <person name="Brown C.T."/>
            <person name="Hug L.A."/>
            <person name="Sharon I."/>
            <person name="Castelle C.J."/>
            <person name="Probst A.J."/>
            <person name="Thomas B.C."/>
            <person name="Singh A."/>
            <person name="Wilkins M.J."/>
            <person name="Karaoz U."/>
            <person name="Brodie E.L."/>
            <person name="Williams K.H."/>
            <person name="Hubbard S.S."/>
            <person name="Banfield J.F."/>
        </authorList>
    </citation>
    <scope>NUCLEOTIDE SEQUENCE [LARGE SCALE GENOMIC DNA]</scope>
</reference>
<organism evidence="3 4">
    <name type="scientific">Candidatus Campbellbacteria bacterium RIFCSPLOWO2_01_FULL_34_15</name>
    <dbReference type="NCBI Taxonomy" id="1797579"/>
    <lineage>
        <taxon>Bacteria</taxon>
        <taxon>Candidatus Campbelliibacteriota</taxon>
    </lineage>
</organism>
<dbReference type="Pfam" id="PF05161">
    <property type="entry name" value="MOFRL"/>
    <property type="match status" value="1"/>
</dbReference>
<dbReference type="PANTHER" id="PTHR12227">
    <property type="entry name" value="GLYCERATE KINASE"/>
    <property type="match status" value="1"/>
</dbReference>
<feature type="domain" description="MOFRL" evidence="1">
    <location>
        <begin position="317"/>
        <end position="418"/>
    </location>
</feature>
<proteinExistence type="predicted"/>
<dbReference type="STRING" id="1797579.A2996_02070"/>
<dbReference type="InterPro" id="IPR039760">
    <property type="entry name" value="MOFRL_protein"/>
</dbReference>
<dbReference type="InterPro" id="IPR025286">
    <property type="entry name" value="MOFRL_assoc_dom"/>
</dbReference>